<proteinExistence type="predicted"/>
<evidence type="ECO:0008006" key="3">
    <source>
        <dbReference type="Google" id="ProtNLM"/>
    </source>
</evidence>
<dbReference type="PANTHER" id="PTHR32472">
    <property type="entry name" value="DNA REPAIR PROTEIN RADA"/>
    <property type="match status" value="1"/>
</dbReference>
<dbReference type="InterPro" id="IPR020568">
    <property type="entry name" value="Ribosomal_Su5_D2-typ_SF"/>
</dbReference>
<dbReference type="GO" id="GO:0005829">
    <property type="term" value="C:cytosol"/>
    <property type="evidence" value="ECO:0007669"/>
    <property type="project" value="TreeGrafter"/>
</dbReference>
<organism evidence="1 2">
    <name type="scientific">Nannocystis pusilla</name>
    <dbReference type="NCBI Taxonomy" id="889268"/>
    <lineage>
        <taxon>Bacteria</taxon>
        <taxon>Pseudomonadati</taxon>
        <taxon>Myxococcota</taxon>
        <taxon>Polyangia</taxon>
        <taxon>Nannocystales</taxon>
        <taxon>Nannocystaceae</taxon>
        <taxon>Nannocystis</taxon>
    </lineage>
</organism>
<dbReference type="AlphaFoldDB" id="A0A9X3ET45"/>
<sequence length="166" mass="17529">MTASLEGSRPLLLEVQALLAAAFGNPRRTCVGVDPVRLAMLLAVLDRHAGVFALDQDVFVNAVGGMRLGEPASDLAVLLAVASSHRRQPLPPGLCVFGEVGLTGELRPAPRSDARLSEAARLGMKRVLLPTGPKQHALSARKLKDQLGVDVRLARNVGEALELAFG</sequence>
<dbReference type="EMBL" id="JAPNKE010000002">
    <property type="protein sequence ID" value="MCY1008934.1"/>
    <property type="molecule type" value="Genomic_DNA"/>
</dbReference>
<evidence type="ECO:0000313" key="2">
    <source>
        <dbReference type="Proteomes" id="UP001150924"/>
    </source>
</evidence>
<dbReference type="SUPFAM" id="SSF54211">
    <property type="entry name" value="Ribosomal protein S5 domain 2-like"/>
    <property type="match status" value="1"/>
</dbReference>
<dbReference type="RefSeq" id="WP_267778891.1">
    <property type="nucleotide sequence ID" value="NZ_JAPNKE010000002.1"/>
</dbReference>
<dbReference type="InterPro" id="IPR014721">
    <property type="entry name" value="Ribsml_uS5_D2-typ_fold_subgr"/>
</dbReference>
<name>A0A9X3ET45_9BACT</name>
<dbReference type="Proteomes" id="UP001150924">
    <property type="component" value="Unassembled WGS sequence"/>
</dbReference>
<gene>
    <name evidence="1" type="ORF">OV079_25930</name>
</gene>
<dbReference type="GO" id="GO:0000725">
    <property type="term" value="P:recombinational repair"/>
    <property type="evidence" value="ECO:0007669"/>
    <property type="project" value="TreeGrafter"/>
</dbReference>
<dbReference type="Gene3D" id="3.30.230.10">
    <property type="match status" value="1"/>
</dbReference>
<keyword evidence="2" id="KW-1185">Reference proteome</keyword>
<accession>A0A9X3ET45</accession>
<evidence type="ECO:0000313" key="1">
    <source>
        <dbReference type="EMBL" id="MCY1008934.1"/>
    </source>
</evidence>
<reference evidence="1" key="1">
    <citation type="submission" date="2022-11" db="EMBL/GenBank/DDBJ databases">
        <title>Minimal conservation of predation-associated metabolite biosynthetic gene clusters underscores biosynthetic potential of Myxococcota including descriptions for ten novel species: Archangium lansinium sp. nov., Myxococcus landrumus sp. nov., Nannocystis bai.</title>
        <authorList>
            <person name="Ahearne A."/>
            <person name="Stevens C."/>
            <person name="Phillips K."/>
        </authorList>
    </citation>
    <scope>NUCLEOTIDE SEQUENCE</scope>
    <source>
        <strain evidence="1">Na p29</strain>
    </source>
</reference>
<protein>
    <recommendedName>
        <fullName evidence="3">DNA repair protein RadA</fullName>
    </recommendedName>
</protein>
<dbReference type="PANTHER" id="PTHR32472:SF10">
    <property type="entry name" value="DNA REPAIR PROTEIN RADA-LIKE PROTEIN"/>
    <property type="match status" value="1"/>
</dbReference>
<comment type="caution">
    <text evidence="1">The sequence shown here is derived from an EMBL/GenBank/DDBJ whole genome shotgun (WGS) entry which is preliminary data.</text>
</comment>